<dbReference type="Proteomes" id="UP000050640">
    <property type="component" value="Unplaced"/>
</dbReference>
<evidence type="ECO:0000313" key="1">
    <source>
        <dbReference type="Proteomes" id="UP000050640"/>
    </source>
</evidence>
<evidence type="ECO:0000313" key="2">
    <source>
        <dbReference type="WBParaSite" id="EEL_0000846601-mRNA-1"/>
    </source>
</evidence>
<organism evidence="1 2">
    <name type="scientific">Elaeophora elaphi</name>
    <dbReference type="NCBI Taxonomy" id="1147741"/>
    <lineage>
        <taxon>Eukaryota</taxon>
        <taxon>Metazoa</taxon>
        <taxon>Ecdysozoa</taxon>
        <taxon>Nematoda</taxon>
        <taxon>Chromadorea</taxon>
        <taxon>Rhabditida</taxon>
        <taxon>Spirurina</taxon>
        <taxon>Spiruromorpha</taxon>
        <taxon>Filarioidea</taxon>
        <taxon>Onchocercidae</taxon>
        <taxon>Elaeophora</taxon>
    </lineage>
</organism>
<keyword evidence="1" id="KW-1185">Reference proteome</keyword>
<reference evidence="2" key="1">
    <citation type="submission" date="2017-02" db="UniProtKB">
        <authorList>
            <consortium name="WormBaseParasite"/>
        </authorList>
    </citation>
    <scope>IDENTIFICATION</scope>
</reference>
<protein>
    <submittedName>
        <fullName evidence="2">J domain-containing protein</fullName>
    </submittedName>
</protein>
<accession>A0A0R3S1C9</accession>
<name>A0A0R3S1C9_9BILA</name>
<dbReference type="WBParaSite" id="EEL_0000846601-mRNA-1">
    <property type="protein sequence ID" value="EEL_0000846601-mRNA-1"/>
    <property type="gene ID" value="EEL_0000846601"/>
</dbReference>
<sequence>MDSTDPYSAVRAVLDKFPTDENAKNSMEQRDMKAQQMHVNIMNTVEQLNSLKSSYNGLMNANRADKEHLLVTLYAMEIDTGRRKLDLKEKEVELEDLQQLSEMRRNIVGEQRKQFELLKISQATNKESWIGNTADDH</sequence>
<dbReference type="AlphaFoldDB" id="A0A0R3S1C9"/>
<proteinExistence type="predicted"/>